<dbReference type="AlphaFoldDB" id="A0A9K3Q5Y2"/>
<dbReference type="EMBL" id="JAGRRH010000024">
    <property type="protein sequence ID" value="KAG7342579.1"/>
    <property type="molecule type" value="Genomic_DNA"/>
</dbReference>
<protein>
    <submittedName>
        <fullName evidence="5">Uncharacterized protein</fullName>
    </submittedName>
</protein>
<feature type="compositionally biased region" description="Basic and acidic residues" evidence="1">
    <location>
        <begin position="44"/>
        <end position="58"/>
    </location>
</feature>
<keyword evidence="2" id="KW-0472">Membrane</keyword>
<dbReference type="Proteomes" id="UP000693970">
    <property type="component" value="Unassembled WGS sequence"/>
</dbReference>
<evidence type="ECO:0000313" key="5">
    <source>
        <dbReference type="EMBL" id="KAG7371680.1"/>
    </source>
</evidence>
<feature type="region of interest" description="Disordered" evidence="1">
    <location>
        <begin position="87"/>
        <end position="109"/>
    </location>
</feature>
<evidence type="ECO:0000313" key="4">
    <source>
        <dbReference type="EMBL" id="KAG7342579.1"/>
    </source>
</evidence>
<gene>
    <name evidence="5" type="ORF">IV203_017821</name>
    <name evidence="4" type="ORF">IV203_020522</name>
</gene>
<keyword evidence="3" id="KW-0732">Signal</keyword>
<feature type="transmembrane region" description="Helical" evidence="2">
    <location>
        <begin position="172"/>
        <end position="196"/>
    </location>
</feature>
<name>A0A9K3Q5Y2_9STRA</name>
<keyword evidence="6" id="KW-1185">Reference proteome</keyword>
<keyword evidence="2" id="KW-0812">Transmembrane</keyword>
<evidence type="ECO:0000256" key="2">
    <source>
        <dbReference type="SAM" id="Phobius"/>
    </source>
</evidence>
<comment type="caution">
    <text evidence="5">The sequence shown here is derived from an EMBL/GenBank/DDBJ whole genome shotgun (WGS) entry which is preliminary data.</text>
</comment>
<proteinExistence type="predicted"/>
<evidence type="ECO:0000256" key="3">
    <source>
        <dbReference type="SAM" id="SignalP"/>
    </source>
</evidence>
<feature type="region of interest" description="Disordered" evidence="1">
    <location>
        <begin position="31"/>
        <end position="65"/>
    </location>
</feature>
<evidence type="ECO:0000256" key="1">
    <source>
        <dbReference type="SAM" id="MobiDB-lite"/>
    </source>
</evidence>
<reference evidence="5" key="2">
    <citation type="submission" date="2021-04" db="EMBL/GenBank/DDBJ databases">
        <authorList>
            <person name="Podell S."/>
        </authorList>
    </citation>
    <scope>NUCLEOTIDE SEQUENCE</scope>
    <source>
        <strain evidence="5">Hildebrandi</strain>
    </source>
</reference>
<feature type="compositionally biased region" description="Polar residues" evidence="1">
    <location>
        <begin position="97"/>
        <end position="106"/>
    </location>
</feature>
<reference evidence="5" key="1">
    <citation type="journal article" date="2021" name="Sci. Rep.">
        <title>Diploid genomic architecture of Nitzschia inconspicua, an elite biomass production diatom.</title>
        <authorList>
            <person name="Oliver A."/>
            <person name="Podell S."/>
            <person name="Pinowska A."/>
            <person name="Traller J.C."/>
            <person name="Smith S.R."/>
            <person name="McClure R."/>
            <person name="Beliaev A."/>
            <person name="Bohutskyi P."/>
            <person name="Hill E.A."/>
            <person name="Rabines A."/>
            <person name="Zheng H."/>
            <person name="Allen L.Z."/>
            <person name="Kuo A."/>
            <person name="Grigoriev I.V."/>
            <person name="Allen A.E."/>
            <person name="Hazlebeck D."/>
            <person name="Allen E.E."/>
        </authorList>
    </citation>
    <scope>NUCLEOTIDE SEQUENCE</scope>
    <source>
        <strain evidence="5">Hildebrandi</strain>
    </source>
</reference>
<organism evidence="5 6">
    <name type="scientific">Nitzschia inconspicua</name>
    <dbReference type="NCBI Taxonomy" id="303405"/>
    <lineage>
        <taxon>Eukaryota</taxon>
        <taxon>Sar</taxon>
        <taxon>Stramenopiles</taxon>
        <taxon>Ochrophyta</taxon>
        <taxon>Bacillariophyta</taxon>
        <taxon>Bacillariophyceae</taxon>
        <taxon>Bacillariophycidae</taxon>
        <taxon>Bacillariales</taxon>
        <taxon>Bacillariaceae</taxon>
        <taxon>Nitzschia</taxon>
    </lineage>
</organism>
<feature type="chain" id="PRO_5039844561" evidence="3">
    <location>
        <begin position="29"/>
        <end position="275"/>
    </location>
</feature>
<feature type="signal peptide" evidence="3">
    <location>
        <begin position="1"/>
        <end position="28"/>
    </location>
</feature>
<sequence>MTSTSHCRWLHIIKFVGISLLLLRYGLAKASSEDPEGNFTSGAKLERNQKHNQRKEQQGEEQQQQYYGKISYRSTGQTHSALRSSLYETDHTKNRSETNNPIQSEESVQRDEYIINRITTPATNPIQSSSDDPIPSTPLQQSFLQRTLSSKKKSELQDFQQEWHQLDPNDRFLAAVGMIVAFLICWCLMTCLCNCLRACCFGNTRPQRHQYTEIDSMGRRVVYRDSYVAGRNPNRPCLNLLWGACCFELICRDNQDVDCCQLCCPLMIVECCCPP</sequence>
<keyword evidence="2" id="KW-1133">Transmembrane helix</keyword>
<accession>A0A9K3Q5Y2</accession>
<dbReference type="EMBL" id="JAGRRH010000003">
    <property type="protein sequence ID" value="KAG7371680.1"/>
    <property type="molecule type" value="Genomic_DNA"/>
</dbReference>
<evidence type="ECO:0000313" key="6">
    <source>
        <dbReference type="Proteomes" id="UP000693970"/>
    </source>
</evidence>